<dbReference type="GO" id="GO:0005654">
    <property type="term" value="C:nucleoplasm"/>
    <property type="evidence" value="ECO:0007669"/>
    <property type="project" value="UniProtKB-ARBA"/>
</dbReference>
<evidence type="ECO:0000313" key="11">
    <source>
        <dbReference type="RefSeq" id="XP_036363070.1"/>
    </source>
</evidence>
<feature type="coiled-coil region" evidence="7">
    <location>
        <begin position="170"/>
        <end position="197"/>
    </location>
</feature>
<proteinExistence type="inferred from homology"/>
<keyword evidence="4" id="KW-0804">Transcription</keyword>
<dbReference type="AlphaFoldDB" id="A0A7E6F6X8"/>
<evidence type="ECO:0000256" key="7">
    <source>
        <dbReference type="SAM" id="Coils"/>
    </source>
</evidence>
<sequence length="281" mass="33258">MRLTSCQEPKSMNDGSACVVIDRLFSNYKARGHTIMEQVKMEQDTGESDKSSDEDTESSGSEEDSSEIDEEESERRRAECLEDMATLEHQFSALKERLYEERVKQVDEKLEEIRAGKAQDYWRPLAQLEENMTIRIQVAGILKELRLQSIQCKFESEEVAARQNMESDKIILYDTVKQELEDRIRRLEEDRHNIDISSDLWNESQSLRRGKKKQDPLNPERRRKPVTVTGPYIVYMLRDVDIIEDWTHIKKVRFVGVFFFLFYFWFTLLLKCVTDKLFKFN</sequence>
<comment type="subcellular location">
    <subcellularLocation>
        <location evidence="1">Nucleus</location>
    </subcellularLocation>
</comment>
<evidence type="ECO:0000256" key="2">
    <source>
        <dbReference type="ARBA" id="ARBA00022491"/>
    </source>
</evidence>
<dbReference type="PANTHER" id="PTHR21964">
    <property type="entry name" value="BREAST CANCER METASTASIS-SUPPRESSOR 1"/>
    <property type="match status" value="1"/>
</dbReference>
<evidence type="ECO:0000256" key="4">
    <source>
        <dbReference type="ARBA" id="ARBA00023163"/>
    </source>
</evidence>
<dbReference type="RefSeq" id="XP_036363070.1">
    <property type="nucleotide sequence ID" value="XM_036507177.1"/>
</dbReference>
<dbReference type="GO" id="GO:0010468">
    <property type="term" value="P:regulation of gene expression"/>
    <property type="evidence" value="ECO:0007669"/>
    <property type="project" value="UniProtKB-ARBA"/>
</dbReference>
<keyword evidence="7" id="KW-0175">Coiled coil</keyword>
<dbReference type="FunFam" id="1.20.5.1500:FF:000002">
    <property type="entry name" value="breast cancer metastasis-suppressor 1-like protein-A"/>
    <property type="match status" value="1"/>
</dbReference>
<keyword evidence="3" id="KW-0805">Transcription regulation</keyword>
<keyword evidence="9" id="KW-0812">Transmembrane</keyword>
<keyword evidence="2" id="KW-0678">Repressor</keyword>
<protein>
    <submittedName>
        <fullName evidence="11">Breast cancer metastasis-suppressor 1-like protein isoform X1</fullName>
    </submittedName>
</protein>
<comment type="similarity">
    <text evidence="6">Belongs to the BRMS1 family.</text>
</comment>
<dbReference type="InterPro" id="IPR013907">
    <property type="entry name" value="Sds3"/>
</dbReference>
<gene>
    <name evidence="11" type="primary">LOC115217135</name>
</gene>
<keyword evidence="10" id="KW-1185">Reference proteome</keyword>
<keyword evidence="9" id="KW-0472">Membrane</keyword>
<keyword evidence="9" id="KW-1133">Transmembrane helix</keyword>
<reference evidence="11" key="1">
    <citation type="submission" date="2025-08" db="UniProtKB">
        <authorList>
            <consortium name="RefSeq"/>
        </authorList>
    </citation>
    <scope>IDENTIFICATION</scope>
</reference>
<evidence type="ECO:0000256" key="8">
    <source>
        <dbReference type="SAM" id="MobiDB-lite"/>
    </source>
</evidence>
<feature type="region of interest" description="Disordered" evidence="8">
    <location>
        <begin position="38"/>
        <end position="77"/>
    </location>
</feature>
<feature type="compositionally biased region" description="Basic and acidic residues" evidence="8">
    <location>
        <begin position="39"/>
        <end position="53"/>
    </location>
</feature>
<feature type="transmembrane region" description="Helical" evidence="9">
    <location>
        <begin position="254"/>
        <end position="273"/>
    </location>
</feature>
<evidence type="ECO:0000256" key="5">
    <source>
        <dbReference type="ARBA" id="ARBA00023242"/>
    </source>
</evidence>
<evidence type="ECO:0000313" key="10">
    <source>
        <dbReference type="Proteomes" id="UP000515154"/>
    </source>
</evidence>
<dbReference type="Gene3D" id="1.20.5.1500">
    <property type="match status" value="1"/>
</dbReference>
<name>A0A7E6F6X8_9MOLL</name>
<accession>A0A7E6F6X8</accession>
<feature type="compositionally biased region" description="Acidic residues" evidence="8">
    <location>
        <begin position="54"/>
        <end position="72"/>
    </location>
</feature>
<dbReference type="Pfam" id="PF08598">
    <property type="entry name" value="Sds3"/>
    <property type="match status" value="1"/>
</dbReference>
<keyword evidence="5" id="KW-0539">Nucleus</keyword>
<evidence type="ECO:0000256" key="6">
    <source>
        <dbReference type="ARBA" id="ARBA00038256"/>
    </source>
</evidence>
<evidence type="ECO:0000256" key="9">
    <source>
        <dbReference type="SAM" id="Phobius"/>
    </source>
</evidence>
<evidence type="ECO:0000256" key="1">
    <source>
        <dbReference type="ARBA" id="ARBA00004123"/>
    </source>
</evidence>
<organism evidence="10 11">
    <name type="scientific">Octopus sinensis</name>
    <name type="common">East Asian common octopus</name>
    <dbReference type="NCBI Taxonomy" id="2607531"/>
    <lineage>
        <taxon>Eukaryota</taxon>
        <taxon>Metazoa</taxon>
        <taxon>Spiralia</taxon>
        <taxon>Lophotrochozoa</taxon>
        <taxon>Mollusca</taxon>
        <taxon>Cephalopoda</taxon>
        <taxon>Coleoidea</taxon>
        <taxon>Octopodiformes</taxon>
        <taxon>Octopoda</taxon>
        <taxon>Incirrata</taxon>
        <taxon>Octopodidae</taxon>
        <taxon>Octopus</taxon>
    </lineage>
</organism>
<evidence type="ECO:0000256" key="3">
    <source>
        <dbReference type="ARBA" id="ARBA00023015"/>
    </source>
</evidence>
<dbReference type="SMART" id="SM01401">
    <property type="entry name" value="Sds3"/>
    <property type="match status" value="1"/>
</dbReference>
<dbReference type="Proteomes" id="UP000515154">
    <property type="component" value="Linkage group LG11"/>
</dbReference>